<evidence type="ECO:0000313" key="2">
    <source>
        <dbReference type="EMBL" id="AMP35163.1"/>
    </source>
</evidence>
<protein>
    <recommendedName>
        <fullName evidence="1">DUF2726 domain-containing protein</fullName>
    </recommendedName>
</protein>
<name>A0A142BQ05_ENTCL</name>
<proteinExistence type="predicted"/>
<reference evidence="2" key="1">
    <citation type="journal article" date="2016" name="Antimicrob. Agents Chemother.">
        <title>Genomic characterization of Enterobacter cloacae isolates from China that co-produce KPC-3 and NDM-1 carbapenemases.</title>
        <authorList>
            <person name="Du H."/>
            <person name="Chen L."/>
            <person name="Chavda K.D."/>
            <person name="Pandey R."/>
            <person name="Zhang H."/>
            <person name="Xie X."/>
            <person name="Tang Y.W."/>
            <person name="Kreiswirth B.N."/>
        </authorList>
    </citation>
    <scope>NUCLEOTIDE SEQUENCE</scope>
    <source>
        <strain evidence="2">SZECL1</strain>
        <plasmid evidence="2">pKPC3_SZ</plasmid>
    </source>
</reference>
<organism evidence="2">
    <name type="scientific">Enterobacter cloacae</name>
    <dbReference type="NCBI Taxonomy" id="550"/>
    <lineage>
        <taxon>Bacteria</taxon>
        <taxon>Pseudomonadati</taxon>
        <taxon>Pseudomonadota</taxon>
        <taxon>Gammaproteobacteria</taxon>
        <taxon>Enterobacterales</taxon>
        <taxon>Enterobacteriaceae</taxon>
        <taxon>Enterobacter</taxon>
        <taxon>Enterobacter cloacae complex</taxon>
    </lineage>
</organism>
<geneLocation type="plasmid" evidence="2">
    <name>pKPC3_SZ</name>
</geneLocation>
<dbReference type="AlphaFoldDB" id="A0A142BQ05"/>
<accession>A0A142BQ05</accession>
<dbReference type="InterPro" id="IPR024402">
    <property type="entry name" value="DUF2726"/>
</dbReference>
<feature type="domain" description="DUF2726" evidence="1">
    <location>
        <begin position="7"/>
        <end position="79"/>
    </location>
</feature>
<dbReference type="EMBL" id="KU302800">
    <property type="protein sequence ID" value="AMP35163.1"/>
    <property type="molecule type" value="Genomic_DNA"/>
</dbReference>
<dbReference type="Pfam" id="PF10881">
    <property type="entry name" value="DUF2726"/>
    <property type="match status" value="1"/>
</dbReference>
<dbReference type="RefSeq" id="WP_080398145.1">
    <property type="nucleotide sequence ID" value="NZ_KU302800.1"/>
</dbReference>
<keyword evidence="2" id="KW-0614">Plasmid</keyword>
<evidence type="ECO:0000259" key="1">
    <source>
        <dbReference type="Pfam" id="PF10881"/>
    </source>
</evidence>
<sequence>MMIFKERRLLNAEEKEIFCNLQRLCPDHIAVMAKVKLSEFLLPAREYGTELFYHDFLELNKVTAPFLIFNLRSDKVLAVFYKVKVNETGELENIKEWLLSCQINVFEFDSLSEMVVQVSELSPAFFE</sequence>